<dbReference type="Gene3D" id="3.30.70.270">
    <property type="match status" value="1"/>
</dbReference>
<sequence length="561" mass="65714">MKEVNSNVRKIFFFIEALFVTIIFFLMIFSNIYKNCDNCSSRYAAKEVETIEPKKVEITENEKIYIFDRDEIIKKGNMISFFTNRLEVDAYVDGEHIYCCHKVNSRYGNTTGNMWNRIVIERNIKNDVYVYIKPEDRINVNKDVSFSIGDESKTIKSFLAKYFVELIFSIVVIIIGLYMCANCVFASVELEQSDGAIYCGIVLVLLGIWAVNESHIVTMFYQNSIARYFISYVEIMLIPYPLLLFFSKYYNRRNEIVHTFVGIGYVVNIVFALLFQVTGILQLHQSVVVTHFFYVVVVIDLLYTGILNIQQNIRHKRENIRQIVEIVFLFLSIVSILFIYYFISLDSYMIAISMIIIVSATIWGKLANNRSKMLDERHRLEYYYNLAEKDVLTGLKNRNSFERWMKERQRKINVTIITYDLNDLKKTNDSYGHQEGDKYIIEAAKIIDAVFNEIGVSYRIGGDEFCTIITNKLEIPISKYVNSIKHLQDKYNQTEPSRVMNIAIGYAIYDKKIDNTLEDTRDRADAMMYENKQKIKSFLNTDDDDFDVKDDNDTNEDYKKE</sequence>
<dbReference type="PROSITE" id="PS50887">
    <property type="entry name" value="GGDEF"/>
    <property type="match status" value="1"/>
</dbReference>
<feature type="transmembrane region" description="Helical" evidence="2">
    <location>
        <begin position="195"/>
        <end position="212"/>
    </location>
</feature>
<feature type="transmembrane region" description="Helical" evidence="2">
    <location>
        <begin position="283"/>
        <end position="303"/>
    </location>
</feature>
<dbReference type="PANTHER" id="PTHR45138">
    <property type="entry name" value="REGULATORY COMPONENTS OF SENSORY TRANSDUCTION SYSTEM"/>
    <property type="match status" value="1"/>
</dbReference>
<keyword evidence="5" id="KW-1185">Reference proteome</keyword>
<evidence type="ECO:0000256" key="1">
    <source>
        <dbReference type="SAM" id="MobiDB-lite"/>
    </source>
</evidence>
<keyword evidence="2" id="KW-0812">Transmembrane</keyword>
<dbReference type="PANTHER" id="PTHR45138:SF9">
    <property type="entry name" value="DIGUANYLATE CYCLASE DGCM-RELATED"/>
    <property type="match status" value="1"/>
</dbReference>
<dbReference type="SUPFAM" id="SSF55073">
    <property type="entry name" value="Nucleotide cyclase"/>
    <property type="match status" value="1"/>
</dbReference>
<proteinExistence type="predicted"/>
<feature type="transmembrane region" description="Helical" evidence="2">
    <location>
        <begin position="256"/>
        <end position="277"/>
    </location>
</feature>
<feature type="transmembrane region" description="Helical" evidence="2">
    <location>
        <begin position="12"/>
        <end position="33"/>
    </location>
</feature>
<accession>A0A1H3IZE2</accession>
<evidence type="ECO:0000259" key="3">
    <source>
        <dbReference type="PROSITE" id="PS50887"/>
    </source>
</evidence>
<dbReference type="STRING" id="1122142.SAMN02910414_01295"/>
<dbReference type="InterPro" id="IPR000160">
    <property type="entry name" value="GGDEF_dom"/>
</dbReference>
<organism evidence="4 5">
    <name type="scientific">Lachnobacterium bovis DSM 14045</name>
    <dbReference type="NCBI Taxonomy" id="1122142"/>
    <lineage>
        <taxon>Bacteria</taxon>
        <taxon>Bacillati</taxon>
        <taxon>Bacillota</taxon>
        <taxon>Clostridia</taxon>
        <taxon>Lachnospirales</taxon>
        <taxon>Lachnospiraceae</taxon>
        <taxon>Lachnobacterium</taxon>
    </lineage>
</organism>
<feature type="transmembrane region" description="Helical" evidence="2">
    <location>
        <begin position="323"/>
        <end position="343"/>
    </location>
</feature>
<dbReference type="Proteomes" id="UP000183918">
    <property type="component" value="Unassembled WGS sequence"/>
</dbReference>
<dbReference type="AlphaFoldDB" id="A0A1H3IZE2"/>
<reference evidence="4 5" key="1">
    <citation type="submission" date="2016-10" db="EMBL/GenBank/DDBJ databases">
        <authorList>
            <person name="de Groot N.N."/>
        </authorList>
    </citation>
    <scope>NUCLEOTIDE SEQUENCE [LARGE SCALE GENOMIC DNA]</scope>
    <source>
        <strain evidence="4 5">DSM 14045</strain>
    </source>
</reference>
<keyword evidence="2" id="KW-1133">Transmembrane helix</keyword>
<keyword evidence="2" id="KW-0472">Membrane</keyword>
<dbReference type="GO" id="GO:0052621">
    <property type="term" value="F:diguanylate cyclase activity"/>
    <property type="evidence" value="ECO:0007669"/>
    <property type="project" value="TreeGrafter"/>
</dbReference>
<protein>
    <submittedName>
        <fullName evidence="4">Diguanylate cyclase (GGDEF) domain-containing protein</fullName>
    </submittedName>
</protein>
<feature type="region of interest" description="Disordered" evidence="1">
    <location>
        <begin position="541"/>
        <end position="561"/>
    </location>
</feature>
<dbReference type="InterPro" id="IPR050469">
    <property type="entry name" value="Diguanylate_Cyclase"/>
</dbReference>
<gene>
    <name evidence="4" type="ORF">SAMN02910414_01295</name>
</gene>
<dbReference type="CDD" id="cd01949">
    <property type="entry name" value="GGDEF"/>
    <property type="match status" value="1"/>
</dbReference>
<dbReference type="NCBIfam" id="TIGR00254">
    <property type="entry name" value="GGDEF"/>
    <property type="match status" value="1"/>
</dbReference>
<dbReference type="InterPro" id="IPR043128">
    <property type="entry name" value="Rev_trsase/Diguanyl_cyclase"/>
</dbReference>
<dbReference type="InterPro" id="IPR029787">
    <property type="entry name" value="Nucleotide_cyclase"/>
</dbReference>
<feature type="compositionally biased region" description="Basic and acidic residues" evidence="1">
    <location>
        <begin position="549"/>
        <end position="561"/>
    </location>
</feature>
<dbReference type="EMBL" id="FNPG01000013">
    <property type="protein sequence ID" value="SDY32548.1"/>
    <property type="molecule type" value="Genomic_DNA"/>
</dbReference>
<dbReference type="SMART" id="SM00267">
    <property type="entry name" value="GGDEF"/>
    <property type="match status" value="1"/>
</dbReference>
<feature type="transmembrane region" description="Helical" evidence="2">
    <location>
        <begin position="349"/>
        <end position="367"/>
    </location>
</feature>
<feature type="transmembrane region" description="Helical" evidence="2">
    <location>
        <begin position="224"/>
        <end position="244"/>
    </location>
</feature>
<evidence type="ECO:0000313" key="5">
    <source>
        <dbReference type="Proteomes" id="UP000183918"/>
    </source>
</evidence>
<dbReference type="Pfam" id="PF00990">
    <property type="entry name" value="GGDEF"/>
    <property type="match status" value="1"/>
</dbReference>
<evidence type="ECO:0000313" key="4">
    <source>
        <dbReference type="EMBL" id="SDY32548.1"/>
    </source>
</evidence>
<dbReference type="OrthoDB" id="9804955at2"/>
<feature type="domain" description="GGDEF" evidence="3">
    <location>
        <begin position="412"/>
        <end position="544"/>
    </location>
</feature>
<evidence type="ECO:0000256" key="2">
    <source>
        <dbReference type="SAM" id="Phobius"/>
    </source>
</evidence>
<name>A0A1H3IZE2_9FIRM</name>
<feature type="transmembrane region" description="Helical" evidence="2">
    <location>
        <begin position="162"/>
        <end position="188"/>
    </location>
</feature>